<feature type="compositionally biased region" description="Polar residues" evidence="10">
    <location>
        <begin position="255"/>
        <end position="301"/>
    </location>
</feature>
<dbReference type="Pfam" id="PF03141">
    <property type="entry name" value="Methyltransf_29"/>
    <property type="match status" value="1"/>
</dbReference>
<name>A0AAN9MX83_CANGL</name>
<gene>
    <name evidence="12" type="ORF">VNO77_02079</name>
</gene>
<dbReference type="GO" id="GO:0005768">
    <property type="term" value="C:endosome"/>
    <property type="evidence" value="ECO:0007669"/>
    <property type="project" value="TreeGrafter"/>
</dbReference>
<feature type="compositionally biased region" description="Basic and acidic residues" evidence="10">
    <location>
        <begin position="333"/>
        <end position="362"/>
    </location>
</feature>
<evidence type="ECO:0000256" key="10">
    <source>
        <dbReference type="SAM" id="MobiDB-lite"/>
    </source>
</evidence>
<feature type="compositionally biased region" description="Basic and acidic residues" evidence="10">
    <location>
        <begin position="379"/>
        <end position="391"/>
    </location>
</feature>
<keyword evidence="2" id="KW-0489">Methyltransferase</keyword>
<evidence type="ECO:0000256" key="7">
    <source>
        <dbReference type="ARBA" id="ARBA00023136"/>
    </source>
</evidence>
<dbReference type="GO" id="GO:0005802">
    <property type="term" value="C:trans-Golgi network"/>
    <property type="evidence" value="ECO:0007669"/>
    <property type="project" value="TreeGrafter"/>
</dbReference>
<feature type="compositionally biased region" description="Basic and acidic residues" evidence="10">
    <location>
        <begin position="114"/>
        <end position="125"/>
    </location>
</feature>
<dbReference type="PANTHER" id="PTHR10108:SF1072">
    <property type="entry name" value="PMT16, PUTATIVE-RELATED"/>
    <property type="match status" value="1"/>
</dbReference>
<feature type="compositionally biased region" description="Basic and acidic residues" evidence="10">
    <location>
        <begin position="153"/>
        <end position="164"/>
    </location>
</feature>
<feature type="compositionally biased region" description="Low complexity" evidence="10">
    <location>
        <begin position="181"/>
        <end position="191"/>
    </location>
</feature>
<evidence type="ECO:0000256" key="6">
    <source>
        <dbReference type="ARBA" id="ARBA00022989"/>
    </source>
</evidence>
<dbReference type="AlphaFoldDB" id="A0AAN9MX83"/>
<feature type="compositionally biased region" description="Polar residues" evidence="10">
    <location>
        <begin position="192"/>
        <end position="233"/>
    </location>
</feature>
<evidence type="ECO:0000256" key="9">
    <source>
        <dbReference type="ARBA" id="ARBA00060399"/>
    </source>
</evidence>
<accession>A0AAN9MX83</accession>
<comment type="subcellular location">
    <subcellularLocation>
        <location evidence="9">Endomembrane system</location>
        <topology evidence="9">Single-pass type II membrane protein</topology>
    </subcellularLocation>
</comment>
<feature type="compositionally biased region" description="Low complexity" evidence="10">
    <location>
        <begin position="65"/>
        <end position="84"/>
    </location>
</feature>
<dbReference type="InterPro" id="IPR004159">
    <property type="entry name" value="Put_SAM_MeTrfase"/>
</dbReference>
<feature type="region of interest" description="Disordered" evidence="10">
    <location>
        <begin position="54"/>
        <end position="306"/>
    </location>
</feature>
<evidence type="ECO:0000313" key="13">
    <source>
        <dbReference type="Proteomes" id="UP001367508"/>
    </source>
</evidence>
<feature type="transmembrane region" description="Helical" evidence="11">
    <location>
        <begin position="20"/>
        <end position="40"/>
    </location>
</feature>
<proteinExistence type="inferred from homology"/>
<keyword evidence="6 11" id="KW-1133">Transmembrane helix</keyword>
<dbReference type="Gene3D" id="3.40.50.150">
    <property type="entry name" value="Vaccinia Virus protein VP39"/>
    <property type="match status" value="1"/>
</dbReference>
<feature type="region of interest" description="Disordered" evidence="10">
    <location>
        <begin position="333"/>
        <end position="391"/>
    </location>
</feature>
<evidence type="ECO:0000256" key="5">
    <source>
        <dbReference type="ARBA" id="ARBA00022968"/>
    </source>
</evidence>
<feature type="compositionally biased region" description="Low complexity" evidence="10">
    <location>
        <begin position="234"/>
        <end position="254"/>
    </location>
</feature>
<evidence type="ECO:0000256" key="2">
    <source>
        <dbReference type="ARBA" id="ARBA00022603"/>
    </source>
</evidence>
<dbReference type="FunFam" id="3.40.50.150:FF:000084">
    <property type="entry name" value="probable methyltransferase PMT23"/>
    <property type="match status" value="1"/>
</dbReference>
<organism evidence="12 13">
    <name type="scientific">Canavalia gladiata</name>
    <name type="common">Sword bean</name>
    <name type="synonym">Dolichos gladiatus</name>
    <dbReference type="NCBI Taxonomy" id="3824"/>
    <lineage>
        <taxon>Eukaryota</taxon>
        <taxon>Viridiplantae</taxon>
        <taxon>Streptophyta</taxon>
        <taxon>Embryophyta</taxon>
        <taxon>Tracheophyta</taxon>
        <taxon>Spermatophyta</taxon>
        <taxon>Magnoliopsida</taxon>
        <taxon>eudicotyledons</taxon>
        <taxon>Gunneridae</taxon>
        <taxon>Pentapetalae</taxon>
        <taxon>rosids</taxon>
        <taxon>fabids</taxon>
        <taxon>Fabales</taxon>
        <taxon>Fabaceae</taxon>
        <taxon>Papilionoideae</taxon>
        <taxon>50 kb inversion clade</taxon>
        <taxon>NPAAA clade</taxon>
        <taxon>indigoferoid/millettioid clade</taxon>
        <taxon>Phaseoleae</taxon>
        <taxon>Canavalia</taxon>
    </lineage>
</organism>
<evidence type="ECO:0000256" key="11">
    <source>
        <dbReference type="SAM" id="Phobius"/>
    </source>
</evidence>
<evidence type="ECO:0000256" key="1">
    <source>
        <dbReference type="ARBA" id="ARBA00008361"/>
    </source>
</evidence>
<sequence length="914" mass="102096">MAQPNKSRPNRRSSSSTSYASTLTPLLFVALCVLGIWMLTSNSVVSPKTRTAIDTDSATTNDDLSSSAEDTASTSTSTDTSTNTIEVSPETTTKSQDQKDTTIYGDNPGNLPDDAIKNDDRRKQESVSQVPEENTSTPKQEVAVTKEVAGSDNDQKINEFEKELQSTQVSEGNQKAEEENTTAQEETPNTNVIANANPNVNSEQSTASQDANANANSEQNTASQDANANANSEQNTASQDANADANSDANSEQNTASQDAKANANSEQNTASQEANTNANSEQNTAYQDAKVNSNSEQNMASKDANAVEIQEENAGGEQGSKNSYDEVNAQQLREDKGEVTEKDQKQRLEDESGETEKEKAEKKRRKKESKKSWSTQADESRGEKERQNEESKVQLQTLKWSLCNVTAGVDYIPCLDNEKYLKTSHRKHFEHRERHCPEDAPTCLVPCPKGYKTPIHWPSSRDKIWYHNIPNTLLAEVKGHQNWVKKTGEFLTFPGGGTQFIHGALHYIDFLEQARPDIAWGKHTRVILDVGCGVGSFGGYLFERDVIAMSFAPKDEHEAQVQFALERGIPAISAVMGTQRLQFPSGVFDLIHCARCRVPWHEDGGMLLLELNRLLRPGGYFVWCATPVYQTIEEDAEIWKQMTSLTKSICWELVTIKKDKLNQVGAAFYRKPSSNECYERREQTQPPMCKDDDDPNAAWYVPLQACMNKLHVEEAERGNRWPEPWPRRLQKAPYWLNSLQGGKQASQDFAADNDRWQNVVDELSNIGVTWSNVRNVMDMRATYGGFAAALKDLPVWVFNVVNIDSPDTLSVIYERGLIGMYHDWCESFSTYPRTYDLLHADRLFSILKNRCNLVPVIAEVDRIVRPGGSLVVRDESSAIGEVENMLTSLHWKITSKNQEGVLCAKKGKWRPNS</sequence>
<keyword evidence="4 11" id="KW-0812">Transmembrane</keyword>
<evidence type="ECO:0000256" key="8">
    <source>
        <dbReference type="ARBA" id="ARBA00023180"/>
    </source>
</evidence>
<dbReference type="PANTHER" id="PTHR10108">
    <property type="entry name" value="SAM-DEPENDENT METHYLTRANSFERASE"/>
    <property type="match status" value="1"/>
</dbReference>
<dbReference type="InterPro" id="IPR029063">
    <property type="entry name" value="SAM-dependent_MTases_sf"/>
</dbReference>
<comment type="caution">
    <text evidence="12">The sequence shown here is derived from an EMBL/GenBank/DDBJ whole genome shotgun (WGS) entry which is preliminary data.</text>
</comment>
<dbReference type="GO" id="GO:0008168">
    <property type="term" value="F:methyltransferase activity"/>
    <property type="evidence" value="ECO:0007669"/>
    <property type="project" value="UniProtKB-KW"/>
</dbReference>
<evidence type="ECO:0000256" key="3">
    <source>
        <dbReference type="ARBA" id="ARBA00022679"/>
    </source>
</evidence>
<evidence type="ECO:0000256" key="4">
    <source>
        <dbReference type="ARBA" id="ARBA00022692"/>
    </source>
</evidence>
<keyword evidence="8" id="KW-0325">Glycoprotein</keyword>
<feature type="compositionally biased region" description="Polar residues" evidence="10">
    <location>
        <begin position="126"/>
        <end position="139"/>
    </location>
</feature>
<reference evidence="12 13" key="1">
    <citation type="submission" date="2024-01" db="EMBL/GenBank/DDBJ databases">
        <title>The genomes of 5 underutilized Papilionoideae crops provide insights into root nodulation and disease resistanc.</title>
        <authorList>
            <person name="Jiang F."/>
        </authorList>
    </citation>
    <scope>NUCLEOTIDE SEQUENCE [LARGE SCALE GENOMIC DNA]</scope>
    <source>
        <strain evidence="12">LVBAO_FW01</strain>
        <tissue evidence="12">Leaves</tissue>
    </source>
</reference>
<dbReference type="GO" id="GO:0032259">
    <property type="term" value="P:methylation"/>
    <property type="evidence" value="ECO:0007669"/>
    <property type="project" value="UniProtKB-KW"/>
</dbReference>
<keyword evidence="7 11" id="KW-0472">Membrane</keyword>
<feature type="compositionally biased region" description="Polar residues" evidence="10">
    <location>
        <begin position="54"/>
        <end position="64"/>
    </location>
</feature>
<keyword evidence="13" id="KW-1185">Reference proteome</keyword>
<keyword evidence="3" id="KW-0808">Transferase</keyword>
<keyword evidence="5" id="KW-0735">Signal-anchor</keyword>
<comment type="similarity">
    <text evidence="1">Belongs to the methyltransferase superfamily.</text>
</comment>
<protein>
    <submittedName>
        <fullName evidence="12">Uncharacterized protein</fullName>
    </submittedName>
</protein>
<dbReference type="EMBL" id="JAYMYQ010000001">
    <property type="protein sequence ID" value="KAK7360103.1"/>
    <property type="molecule type" value="Genomic_DNA"/>
</dbReference>
<dbReference type="SUPFAM" id="SSF53335">
    <property type="entry name" value="S-adenosyl-L-methionine-dependent methyltransferases"/>
    <property type="match status" value="2"/>
</dbReference>
<dbReference type="Proteomes" id="UP001367508">
    <property type="component" value="Unassembled WGS sequence"/>
</dbReference>
<evidence type="ECO:0000313" key="12">
    <source>
        <dbReference type="EMBL" id="KAK7360103.1"/>
    </source>
</evidence>